<dbReference type="EMBL" id="AUZY01011499">
    <property type="protein sequence ID" value="EQD34420.1"/>
    <property type="molecule type" value="Genomic_DNA"/>
</dbReference>
<organism evidence="4">
    <name type="scientific">mine drainage metagenome</name>
    <dbReference type="NCBI Taxonomy" id="410659"/>
    <lineage>
        <taxon>unclassified sequences</taxon>
        <taxon>metagenomes</taxon>
        <taxon>ecological metagenomes</taxon>
    </lineage>
</organism>
<evidence type="ECO:0000313" key="4">
    <source>
        <dbReference type="EMBL" id="EQD34420.1"/>
    </source>
</evidence>
<dbReference type="InterPro" id="IPR017853">
    <property type="entry name" value="GH"/>
</dbReference>
<dbReference type="InterPro" id="IPR003476">
    <property type="entry name" value="Glyco_hydro_42"/>
</dbReference>
<gene>
    <name evidence="4" type="ORF">B1B_17214</name>
</gene>
<accession>T0ZWT0</accession>
<dbReference type="Gene3D" id="3.20.20.80">
    <property type="entry name" value="Glycosidases"/>
    <property type="match status" value="1"/>
</dbReference>
<dbReference type="InterPro" id="IPR013529">
    <property type="entry name" value="Glyco_hydro_42_N"/>
</dbReference>
<dbReference type="SUPFAM" id="SSF51445">
    <property type="entry name" value="(Trans)glycosidases"/>
    <property type="match status" value="1"/>
</dbReference>
<keyword evidence="2" id="KW-0326">Glycosidase</keyword>
<feature type="non-terminal residue" evidence="4">
    <location>
        <position position="143"/>
    </location>
</feature>
<sequence>MLRIRADGRPVQHGNRRQFSYASPLYRKFCRAIVTRLAKRFGHNPDVIGWQIDNEYTNESFGPAAHRQFHQWLKRRFGSLAALNRDWTTAYWSQTYTAWNQIPLNGRPGNPGLMLAHRQFVTATWLSFQRNQLDALRAHIAPW</sequence>
<dbReference type="GO" id="GO:0004565">
    <property type="term" value="F:beta-galactosidase activity"/>
    <property type="evidence" value="ECO:0007669"/>
    <property type="project" value="InterPro"/>
</dbReference>
<protein>
    <submittedName>
        <fullName evidence="4">Beta-galactosidase</fullName>
    </submittedName>
</protein>
<dbReference type="PANTHER" id="PTHR36447">
    <property type="entry name" value="BETA-GALACTOSIDASE GANA"/>
    <property type="match status" value="1"/>
</dbReference>
<name>T0ZWT0_9ZZZZ</name>
<evidence type="ECO:0000256" key="2">
    <source>
        <dbReference type="ARBA" id="ARBA00023295"/>
    </source>
</evidence>
<dbReference type="Pfam" id="PF02449">
    <property type="entry name" value="Glyco_hydro_42"/>
    <property type="match status" value="1"/>
</dbReference>
<evidence type="ECO:0000259" key="3">
    <source>
        <dbReference type="Pfam" id="PF02449"/>
    </source>
</evidence>
<dbReference type="AlphaFoldDB" id="T0ZWT0"/>
<reference evidence="4" key="2">
    <citation type="journal article" date="2014" name="ISME J.">
        <title>Microbial stratification in low pH oxic and suboxic macroscopic growths along an acid mine drainage.</title>
        <authorList>
            <person name="Mendez-Garcia C."/>
            <person name="Mesa V."/>
            <person name="Sprenger R.R."/>
            <person name="Richter M."/>
            <person name="Diez M.S."/>
            <person name="Solano J."/>
            <person name="Bargiela R."/>
            <person name="Golyshina O.V."/>
            <person name="Manteca A."/>
            <person name="Ramos J.L."/>
            <person name="Gallego J.R."/>
            <person name="Llorente I."/>
            <person name="Martins Dos Santos V.A."/>
            <person name="Jensen O.N."/>
            <person name="Pelaez A.I."/>
            <person name="Sanchez J."/>
            <person name="Ferrer M."/>
        </authorList>
    </citation>
    <scope>NUCLEOTIDE SEQUENCE</scope>
</reference>
<dbReference type="GO" id="GO:0009341">
    <property type="term" value="C:beta-galactosidase complex"/>
    <property type="evidence" value="ECO:0007669"/>
    <property type="project" value="InterPro"/>
</dbReference>
<dbReference type="GO" id="GO:0005975">
    <property type="term" value="P:carbohydrate metabolic process"/>
    <property type="evidence" value="ECO:0007669"/>
    <property type="project" value="InterPro"/>
</dbReference>
<evidence type="ECO:0000256" key="1">
    <source>
        <dbReference type="ARBA" id="ARBA00022801"/>
    </source>
</evidence>
<feature type="domain" description="Glycoside hydrolase family 42 N-terminal" evidence="3">
    <location>
        <begin position="1"/>
        <end position="140"/>
    </location>
</feature>
<comment type="caution">
    <text evidence="4">The sequence shown here is derived from an EMBL/GenBank/DDBJ whole genome shotgun (WGS) entry which is preliminary data.</text>
</comment>
<proteinExistence type="predicted"/>
<dbReference type="PANTHER" id="PTHR36447:SF1">
    <property type="entry name" value="BETA-GALACTOSIDASE GANA"/>
    <property type="match status" value="1"/>
</dbReference>
<reference evidence="4" key="1">
    <citation type="submission" date="2013-08" db="EMBL/GenBank/DDBJ databases">
        <authorList>
            <person name="Mendez C."/>
            <person name="Richter M."/>
            <person name="Ferrer M."/>
            <person name="Sanchez J."/>
        </authorList>
    </citation>
    <scope>NUCLEOTIDE SEQUENCE</scope>
</reference>
<keyword evidence="1" id="KW-0378">Hydrolase</keyword>